<feature type="region of interest" description="Disordered" evidence="1">
    <location>
        <begin position="1"/>
        <end position="43"/>
    </location>
</feature>
<organism evidence="2 3">
    <name type="scientific">Rhamnusium bicolor</name>
    <dbReference type="NCBI Taxonomy" id="1586634"/>
    <lineage>
        <taxon>Eukaryota</taxon>
        <taxon>Metazoa</taxon>
        <taxon>Ecdysozoa</taxon>
        <taxon>Arthropoda</taxon>
        <taxon>Hexapoda</taxon>
        <taxon>Insecta</taxon>
        <taxon>Pterygota</taxon>
        <taxon>Neoptera</taxon>
        <taxon>Endopterygota</taxon>
        <taxon>Coleoptera</taxon>
        <taxon>Polyphaga</taxon>
        <taxon>Cucujiformia</taxon>
        <taxon>Chrysomeloidea</taxon>
        <taxon>Cerambycidae</taxon>
        <taxon>Lepturinae</taxon>
        <taxon>Rhagiini</taxon>
        <taxon>Rhamnusium</taxon>
    </lineage>
</organism>
<reference evidence="2" key="1">
    <citation type="journal article" date="2023" name="Insect Mol. Biol.">
        <title>Genome sequencing provides insights into the evolution of gene families encoding plant cell wall-degrading enzymes in longhorned beetles.</title>
        <authorList>
            <person name="Shin N.R."/>
            <person name="Okamura Y."/>
            <person name="Kirsch R."/>
            <person name="Pauchet Y."/>
        </authorList>
    </citation>
    <scope>NUCLEOTIDE SEQUENCE</scope>
    <source>
        <strain evidence="2">RBIC_L_NR</strain>
    </source>
</reference>
<accession>A0AAV8XTC6</accession>
<evidence type="ECO:0000313" key="2">
    <source>
        <dbReference type="EMBL" id="KAJ8941972.1"/>
    </source>
</evidence>
<proteinExistence type="predicted"/>
<dbReference type="Proteomes" id="UP001162156">
    <property type="component" value="Unassembled WGS sequence"/>
</dbReference>
<keyword evidence="3" id="KW-1185">Reference proteome</keyword>
<dbReference type="EMBL" id="JANEYF010002810">
    <property type="protein sequence ID" value="KAJ8941972.1"/>
    <property type="molecule type" value="Genomic_DNA"/>
</dbReference>
<comment type="caution">
    <text evidence="2">The sequence shown here is derived from an EMBL/GenBank/DDBJ whole genome shotgun (WGS) entry which is preliminary data.</text>
</comment>
<gene>
    <name evidence="2" type="ORF">NQ314_010196</name>
</gene>
<name>A0AAV8XTC6_9CUCU</name>
<protein>
    <submittedName>
        <fullName evidence="2">Uncharacterized protein</fullName>
    </submittedName>
</protein>
<evidence type="ECO:0000256" key="1">
    <source>
        <dbReference type="SAM" id="MobiDB-lite"/>
    </source>
</evidence>
<dbReference type="AlphaFoldDB" id="A0AAV8XTC6"/>
<sequence>MHSRQKPPNPWNKNIQQKKTKQNVSHNLEKPSPTPSEVKFKEAQSKLQAAVKKHVKDYESSSEEEELESSNLIGKFKIFIYFVLKNLKLVV</sequence>
<evidence type="ECO:0000313" key="3">
    <source>
        <dbReference type="Proteomes" id="UP001162156"/>
    </source>
</evidence>